<evidence type="ECO:0000256" key="1">
    <source>
        <dbReference type="ARBA" id="ARBA00001936"/>
    </source>
</evidence>
<dbReference type="Pfam" id="PF00571">
    <property type="entry name" value="CBS"/>
    <property type="match status" value="2"/>
</dbReference>
<dbReference type="SUPFAM" id="SSF64182">
    <property type="entry name" value="DHH phosphoesterases"/>
    <property type="match status" value="1"/>
</dbReference>
<dbReference type="AlphaFoldDB" id="A0A9D1PKU0"/>
<reference evidence="10" key="1">
    <citation type="journal article" date="2021" name="PeerJ">
        <title>Extensive microbial diversity within the chicken gut microbiome revealed by metagenomics and culture.</title>
        <authorList>
            <person name="Gilroy R."/>
            <person name="Ravi A."/>
            <person name="Getino M."/>
            <person name="Pursley I."/>
            <person name="Horton D.L."/>
            <person name="Alikhan N.F."/>
            <person name="Baker D."/>
            <person name="Gharbi K."/>
            <person name="Hall N."/>
            <person name="Watson M."/>
            <person name="Adriaenssens E.M."/>
            <person name="Foster-Nyarko E."/>
            <person name="Jarju S."/>
            <person name="Secka A."/>
            <person name="Antonio M."/>
            <person name="Oren A."/>
            <person name="Chaudhuri R.R."/>
            <person name="La Ragione R."/>
            <person name="Hildebrand F."/>
            <person name="Pallen M.J."/>
        </authorList>
    </citation>
    <scope>NUCLEOTIDE SEQUENCE</scope>
    <source>
        <strain evidence="10">CHK193-4272</strain>
    </source>
</reference>
<evidence type="ECO:0000256" key="3">
    <source>
        <dbReference type="ARBA" id="ARBA00022723"/>
    </source>
</evidence>
<dbReference type="InterPro" id="IPR004097">
    <property type="entry name" value="DHHA2"/>
</dbReference>
<evidence type="ECO:0000256" key="6">
    <source>
        <dbReference type="ARBA" id="ARBA00032535"/>
    </source>
</evidence>
<dbReference type="NCBIfam" id="NF011442">
    <property type="entry name" value="PRK14869.1-4"/>
    <property type="match status" value="1"/>
</dbReference>
<dbReference type="InterPro" id="IPR028979">
    <property type="entry name" value="Ser_kin/Pase_Hpr-like_N_sf"/>
</dbReference>
<name>A0A9D1PKU0_9FIRM</name>
<keyword evidence="3" id="KW-0479">Metal-binding</keyword>
<evidence type="ECO:0000256" key="7">
    <source>
        <dbReference type="ARBA" id="ARBA00047820"/>
    </source>
</evidence>
<feature type="domain" description="CBS" evidence="9">
    <location>
        <begin position="246"/>
        <end position="304"/>
    </location>
</feature>
<evidence type="ECO:0000313" key="10">
    <source>
        <dbReference type="EMBL" id="HIV62932.1"/>
    </source>
</evidence>
<dbReference type="PANTHER" id="PTHR12112">
    <property type="entry name" value="BNIP - RELATED"/>
    <property type="match status" value="1"/>
</dbReference>
<reference evidence="10" key="2">
    <citation type="submission" date="2021-04" db="EMBL/GenBank/DDBJ databases">
        <authorList>
            <person name="Gilroy R."/>
        </authorList>
    </citation>
    <scope>NUCLEOTIDE SEQUENCE</scope>
    <source>
        <strain evidence="10">CHK193-4272</strain>
    </source>
</reference>
<feature type="domain" description="CBS" evidence="9">
    <location>
        <begin position="73"/>
        <end position="129"/>
    </location>
</feature>
<comment type="caution">
    <text evidence="10">The sequence shown here is derived from an EMBL/GenBank/DDBJ whole genome shotgun (WGS) entry which is preliminary data.</text>
</comment>
<dbReference type="FunFam" id="3.90.1640.10:FF:000001">
    <property type="entry name" value="Probable manganese-dependent inorganic pyrophosphatase"/>
    <property type="match status" value="1"/>
</dbReference>
<evidence type="ECO:0000256" key="5">
    <source>
        <dbReference type="ARBA" id="ARBA00023211"/>
    </source>
</evidence>
<dbReference type="PROSITE" id="PS51371">
    <property type="entry name" value="CBS"/>
    <property type="match status" value="2"/>
</dbReference>
<dbReference type="Gene3D" id="3.10.310.20">
    <property type="entry name" value="DHHA2 domain"/>
    <property type="match status" value="1"/>
</dbReference>
<dbReference type="InterPro" id="IPR038763">
    <property type="entry name" value="DHH_sf"/>
</dbReference>
<dbReference type="InterPro" id="IPR038222">
    <property type="entry name" value="DHHA2_dom_sf"/>
</dbReference>
<dbReference type="Proteomes" id="UP000886808">
    <property type="component" value="Unassembled WGS sequence"/>
</dbReference>
<keyword evidence="4 10" id="KW-0378">Hydrolase</keyword>
<dbReference type="InterPro" id="IPR000644">
    <property type="entry name" value="CBS_dom"/>
</dbReference>
<dbReference type="InterPro" id="IPR010766">
    <property type="entry name" value="DRTGG"/>
</dbReference>
<keyword evidence="5" id="KW-0464">Manganese</keyword>
<dbReference type="Gene3D" id="3.40.1390.20">
    <property type="entry name" value="HprK N-terminal domain-like"/>
    <property type="match status" value="1"/>
</dbReference>
<dbReference type="SMART" id="SM01131">
    <property type="entry name" value="DHHA2"/>
    <property type="match status" value="1"/>
</dbReference>
<dbReference type="GO" id="GO:0046872">
    <property type="term" value="F:metal ion binding"/>
    <property type="evidence" value="ECO:0007669"/>
    <property type="project" value="UniProtKB-KW"/>
</dbReference>
<gene>
    <name evidence="10" type="ORF">H9746_08865</name>
</gene>
<dbReference type="SUPFAM" id="SSF75138">
    <property type="entry name" value="HprK N-terminal domain-like"/>
    <property type="match status" value="1"/>
</dbReference>
<dbReference type="InterPro" id="IPR046342">
    <property type="entry name" value="CBS_dom_sf"/>
</dbReference>
<evidence type="ECO:0000259" key="9">
    <source>
        <dbReference type="PROSITE" id="PS51371"/>
    </source>
</evidence>
<comment type="cofactor">
    <cofactor evidence="1">
        <name>Mn(2+)</name>
        <dbReference type="ChEBI" id="CHEBI:29035"/>
    </cofactor>
</comment>
<accession>A0A9D1PKU0</accession>
<proteinExistence type="predicted"/>
<dbReference type="SUPFAM" id="SSF54631">
    <property type="entry name" value="CBS-domain pair"/>
    <property type="match status" value="1"/>
</dbReference>
<dbReference type="GO" id="GO:0004427">
    <property type="term" value="F:inorganic diphosphate phosphatase activity"/>
    <property type="evidence" value="ECO:0007669"/>
    <property type="project" value="UniProtKB-EC"/>
</dbReference>
<comment type="catalytic activity">
    <reaction evidence="7">
        <text>diphosphate + H2O = 2 phosphate + H(+)</text>
        <dbReference type="Rhea" id="RHEA:24576"/>
        <dbReference type="ChEBI" id="CHEBI:15377"/>
        <dbReference type="ChEBI" id="CHEBI:15378"/>
        <dbReference type="ChEBI" id="CHEBI:33019"/>
        <dbReference type="ChEBI" id="CHEBI:43474"/>
        <dbReference type="EC" id="3.6.1.1"/>
    </reaction>
</comment>
<evidence type="ECO:0000256" key="4">
    <source>
        <dbReference type="ARBA" id="ARBA00022801"/>
    </source>
</evidence>
<evidence type="ECO:0000256" key="8">
    <source>
        <dbReference type="PROSITE-ProRule" id="PRU00703"/>
    </source>
</evidence>
<dbReference type="EC" id="3.6.1.1" evidence="2"/>
<evidence type="ECO:0000256" key="2">
    <source>
        <dbReference type="ARBA" id="ARBA00012146"/>
    </source>
</evidence>
<dbReference type="Pfam" id="PF01368">
    <property type="entry name" value="DHH"/>
    <property type="match status" value="1"/>
</dbReference>
<organism evidence="10 11">
    <name type="scientific">Candidatus Butyricicoccus avistercoris</name>
    <dbReference type="NCBI Taxonomy" id="2838518"/>
    <lineage>
        <taxon>Bacteria</taxon>
        <taxon>Bacillati</taxon>
        <taxon>Bacillota</taxon>
        <taxon>Clostridia</taxon>
        <taxon>Eubacteriales</taxon>
        <taxon>Butyricicoccaceae</taxon>
        <taxon>Butyricicoccus</taxon>
    </lineage>
</organism>
<evidence type="ECO:0000313" key="11">
    <source>
        <dbReference type="Proteomes" id="UP000886808"/>
    </source>
</evidence>
<dbReference type="PANTHER" id="PTHR12112:SF22">
    <property type="entry name" value="MANGANESE-DEPENDENT INORGANIC PYROPHOSPHATASE-RELATED"/>
    <property type="match status" value="1"/>
</dbReference>
<dbReference type="Pfam" id="PF07085">
    <property type="entry name" value="DRTGG"/>
    <property type="match status" value="1"/>
</dbReference>
<protein>
    <recommendedName>
        <fullName evidence="2">inorganic diphosphatase</fullName>
        <ecNumber evidence="2">3.6.1.1</ecNumber>
    </recommendedName>
    <alternativeName>
        <fullName evidence="6">Pyrophosphate phospho-hydrolase</fullName>
    </alternativeName>
</protein>
<dbReference type="GO" id="GO:0005737">
    <property type="term" value="C:cytoplasm"/>
    <property type="evidence" value="ECO:0007669"/>
    <property type="project" value="InterPro"/>
</dbReference>
<dbReference type="SMART" id="SM00116">
    <property type="entry name" value="CBS"/>
    <property type="match status" value="2"/>
</dbReference>
<sequence length="547" mass="61771">MKEVFVIGHKNPDTDSICSAICYAHLKQVLTGKPHTPCRAGQINPETQYVLHRFNVEPPRFLDSLYPRLSNVQYRKISGISADMSLHRAWDYMTEHNIPTIPIVNEQKYLKGMLTFTDIARFHMEGQDSTALSRAKIKYQNICDVLNGVFLAGNPKQYFSEGRVIVISEDEQDLIRSQDLVILTNASCLQMSALRASCVIINMDTEVSEEILMLTEQLGCVIIRTIMDAYTCVRMLNQAIPVSHIMLTNGIITFQHSDFVSDVKSIVSKKRIPYYPILDDDGKYIGMVSQRNLLDLDKQEVILVDHNEKDQSVDGITSAQITEIIDHHRIDTMETGGPIYFRNQPLGCTATIVTQMYQENGIDIPKQIAGLLCSAIISDTLMFRSPTCTPCDQHTAEWLAKIAEIDIRSHAIEMFRSGPKLDNRSTDEIFHTDYKYYQAKGRRIAISQVTSVSSDELTTLEPRMLSYMQSCLPSSGLAMMFVMLTDIIEENTRLLFVGKNSDKLVKTAFAIDEIDCNCVHLQGVVSRKKQMVLPLMNALEELGMSEN</sequence>
<dbReference type="NCBIfam" id="NF011443">
    <property type="entry name" value="PRK14869.1-5"/>
    <property type="match status" value="1"/>
</dbReference>
<dbReference type="Gene3D" id="3.10.580.10">
    <property type="entry name" value="CBS-domain"/>
    <property type="match status" value="1"/>
</dbReference>
<keyword evidence="8" id="KW-0129">CBS domain</keyword>
<dbReference type="Pfam" id="PF02833">
    <property type="entry name" value="DHHA2"/>
    <property type="match status" value="1"/>
</dbReference>
<dbReference type="EMBL" id="DXIE01000049">
    <property type="protein sequence ID" value="HIV62932.1"/>
    <property type="molecule type" value="Genomic_DNA"/>
</dbReference>
<dbReference type="InterPro" id="IPR001667">
    <property type="entry name" value="DDH_dom"/>
</dbReference>